<organism evidence="2 3">
    <name type="scientific">Fusarium redolens</name>
    <dbReference type="NCBI Taxonomy" id="48865"/>
    <lineage>
        <taxon>Eukaryota</taxon>
        <taxon>Fungi</taxon>
        <taxon>Dikarya</taxon>
        <taxon>Ascomycota</taxon>
        <taxon>Pezizomycotina</taxon>
        <taxon>Sordariomycetes</taxon>
        <taxon>Hypocreomycetidae</taxon>
        <taxon>Hypocreales</taxon>
        <taxon>Nectriaceae</taxon>
        <taxon>Fusarium</taxon>
        <taxon>Fusarium redolens species complex</taxon>
    </lineage>
</organism>
<feature type="domain" description="RNase III" evidence="1">
    <location>
        <begin position="84"/>
        <end position="139"/>
    </location>
</feature>
<dbReference type="InterPro" id="IPR000999">
    <property type="entry name" value="RNase_III_dom"/>
</dbReference>
<dbReference type="SUPFAM" id="SSF69065">
    <property type="entry name" value="RNase III domain-like"/>
    <property type="match status" value="1"/>
</dbReference>
<protein>
    <recommendedName>
        <fullName evidence="1">RNase III domain-containing protein</fullName>
    </recommendedName>
</protein>
<comment type="caution">
    <text evidence="2">The sequence shown here is derived from an EMBL/GenBank/DDBJ whole genome shotgun (WGS) entry which is preliminary data.</text>
</comment>
<keyword evidence="3" id="KW-1185">Reference proteome</keyword>
<name>A0A9P9HKH7_FUSRE</name>
<accession>A0A9P9HKH7</accession>
<evidence type="ECO:0000313" key="3">
    <source>
        <dbReference type="Proteomes" id="UP000720189"/>
    </source>
</evidence>
<proteinExistence type="predicted"/>
<dbReference type="GO" id="GO:0004525">
    <property type="term" value="F:ribonuclease III activity"/>
    <property type="evidence" value="ECO:0007669"/>
    <property type="project" value="InterPro"/>
</dbReference>
<dbReference type="InterPro" id="IPR036389">
    <property type="entry name" value="RNase_III_sf"/>
</dbReference>
<dbReference type="RefSeq" id="XP_046051774.1">
    <property type="nucleotide sequence ID" value="XM_046189863.1"/>
</dbReference>
<gene>
    <name evidence="2" type="ORF">BKA55DRAFT_536769</name>
</gene>
<dbReference type="PROSITE" id="PS50142">
    <property type="entry name" value="RNASE_3_2"/>
    <property type="match status" value="1"/>
</dbReference>
<evidence type="ECO:0000313" key="2">
    <source>
        <dbReference type="EMBL" id="KAH7259066.1"/>
    </source>
</evidence>
<evidence type="ECO:0000259" key="1">
    <source>
        <dbReference type="PROSITE" id="PS50142"/>
    </source>
</evidence>
<reference evidence="2" key="1">
    <citation type="journal article" date="2021" name="Nat. Commun.">
        <title>Genetic determinants of endophytism in the Arabidopsis root mycobiome.</title>
        <authorList>
            <person name="Mesny F."/>
            <person name="Miyauchi S."/>
            <person name="Thiergart T."/>
            <person name="Pickel B."/>
            <person name="Atanasova L."/>
            <person name="Karlsson M."/>
            <person name="Huettel B."/>
            <person name="Barry K.W."/>
            <person name="Haridas S."/>
            <person name="Chen C."/>
            <person name="Bauer D."/>
            <person name="Andreopoulos W."/>
            <person name="Pangilinan J."/>
            <person name="LaButti K."/>
            <person name="Riley R."/>
            <person name="Lipzen A."/>
            <person name="Clum A."/>
            <person name="Drula E."/>
            <person name="Henrissat B."/>
            <person name="Kohler A."/>
            <person name="Grigoriev I.V."/>
            <person name="Martin F.M."/>
            <person name="Hacquard S."/>
        </authorList>
    </citation>
    <scope>NUCLEOTIDE SEQUENCE</scope>
    <source>
        <strain evidence="2">MPI-CAGE-AT-0023</strain>
    </source>
</reference>
<dbReference type="EMBL" id="JAGMUX010000005">
    <property type="protein sequence ID" value="KAH7259066.1"/>
    <property type="molecule type" value="Genomic_DNA"/>
</dbReference>
<dbReference type="Proteomes" id="UP000720189">
    <property type="component" value="Unassembled WGS sequence"/>
</dbReference>
<dbReference type="GeneID" id="70219817"/>
<dbReference type="OrthoDB" id="67027at2759"/>
<dbReference type="GO" id="GO:0006396">
    <property type="term" value="P:RNA processing"/>
    <property type="evidence" value="ECO:0007669"/>
    <property type="project" value="InterPro"/>
</dbReference>
<dbReference type="AlphaFoldDB" id="A0A9P9HKH7"/>
<sequence length="230" mass="24993">MTFCPRFSRRVSECESIIAYEFSSKTLCAQALNTAVDAMSVCILDGSFKAMPKNDRLAVYGDSAAASYLCSLWIKRGLAKHCWTTLRRDPNSNDNLAQVGMGHGLDRCINMNGGTTRVSSGMVATAVEAILGAVDIDGGRDALARVMNHLGLTQHALLSWVPSQLPWNSPVISACDPGVCLGRLLKKGQERILCQLGCHWSSLLTFLKKPFRQAPWIMDWGDGETGVAAE</sequence>
<dbReference type="Gene3D" id="1.10.1520.10">
    <property type="entry name" value="Ribonuclease III domain"/>
    <property type="match status" value="1"/>
</dbReference>